<evidence type="ECO:0000256" key="4">
    <source>
        <dbReference type="ARBA" id="ARBA00022989"/>
    </source>
</evidence>
<sequence>MTYIGRRVYTHRRHRGVAGMTNNSASTISSSPASVTYERPKAAHSVFDNLQGQLFGIVMTSFGIAILHAAGLVTGQAAGLAFVISYATGIDFGTLFFLVNLPFYFLALARIGVGFTVKSLIAVTGIALLSGLLPTMMSFSAINPYVAAVLAGFCVGIGVIALFRHGASGGGVGILAFYLQEKTGFRAGWLQSLFDLAVFSAAAFVLDWPALLASILGAAVLNAFVAFNHRADWYVAR</sequence>
<dbReference type="InterPro" id="IPR003740">
    <property type="entry name" value="YitT"/>
</dbReference>
<keyword evidence="5 6" id="KW-0472">Membrane</keyword>
<evidence type="ECO:0000256" key="6">
    <source>
        <dbReference type="SAM" id="Phobius"/>
    </source>
</evidence>
<evidence type="ECO:0000313" key="8">
    <source>
        <dbReference type="Proteomes" id="UP000225379"/>
    </source>
</evidence>
<protein>
    <recommendedName>
        <fullName evidence="9">YitT family protein</fullName>
    </recommendedName>
</protein>
<evidence type="ECO:0000256" key="2">
    <source>
        <dbReference type="ARBA" id="ARBA00022475"/>
    </source>
</evidence>
<keyword evidence="8" id="KW-1185">Reference proteome</keyword>
<reference evidence="8" key="1">
    <citation type="submission" date="2017-10" db="EMBL/GenBank/DDBJ databases">
        <authorList>
            <person name="Kravchenko I.K."/>
            <person name="Grouzdev D.S."/>
        </authorList>
    </citation>
    <scope>NUCLEOTIDE SEQUENCE [LARGE SCALE GENOMIC DNA]</scope>
    <source>
        <strain evidence="8">B2</strain>
    </source>
</reference>
<accession>A0A2B8B3X5</accession>
<dbReference type="Pfam" id="PF02588">
    <property type="entry name" value="YitT_membrane"/>
    <property type="match status" value="1"/>
</dbReference>
<keyword evidence="4 6" id="KW-1133">Transmembrane helix</keyword>
<dbReference type="PANTHER" id="PTHR33545">
    <property type="entry name" value="UPF0750 MEMBRANE PROTEIN YITT-RELATED"/>
    <property type="match status" value="1"/>
</dbReference>
<feature type="transmembrane region" description="Helical" evidence="6">
    <location>
        <begin position="80"/>
        <end position="107"/>
    </location>
</feature>
<dbReference type="OrthoDB" id="3296441at2"/>
<feature type="transmembrane region" description="Helical" evidence="6">
    <location>
        <begin position="119"/>
        <end position="139"/>
    </location>
</feature>
<keyword evidence="2" id="KW-1003">Cell membrane</keyword>
<dbReference type="EMBL" id="PDKW01000042">
    <property type="protein sequence ID" value="PGH55984.1"/>
    <property type="molecule type" value="Genomic_DNA"/>
</dbReference>
<feature type="transmembrane region" description="Helical" evidence="6">
    <location>
        <begin position="54"/>
        <end position="74"/>
    </location>
</feature>
<dbReference type="InterPro" id="IPR051461">
    <property type="entry name" value="UPF0750_membrane"/>
</dbReference>
<feature type="transmembrane region" description="Helical" evidence="6">
    <location>
        <begin position="145"/>
        <end position="163"/>
    </location>
</feature>
<organism evidence="7 8">
    <name type="scientific">Azospirillum palustre</name>
    <dbReference type="NCBI Taxonomy" id="2044885"/>
    <lineage>
        <taxon>Bacteria</taxon>
        <taxon>Pseudomonadati</taxon>
        <taxon>Pseudomonadota</taxon>
        <taxon>Alphaproteobacteria</taxon>
        <taxon>Rhodospirillales</taxon>
        <taxon>Azospirillaceae</taxon>
        <taxon>Azospirillum</taxon>
    </lineage>
</organism>
<evidence type="ECO:0000256" key="5">
    <source>
        <dbReference type="ARBA" id="ARBA00023136"/>
    </source>
</evidence>
<evidence type="ECO:0000256" key="3">
    <source>
        <dbReference type="ARBA" id="ARBA00022692"/>
    </source>
</evidence>
<evidence type="ECO:0000256" key="1">
    <source>
        <dbReference type="ARBA" id="ARBA00004651"/>
    </source>
</evidence>
<evidence type="ECO:0000313" key="7">
    <source>
        <dbReference type="EMBL" id="PGH55984.1"/>
    </source>
</evidence>
<evidence type="ECO:0008006" key="9">
    <source>
        <dbReference type="Google" id="ProtNLM"/>
    </source>
</evidence>
<dbReference type="GO" id="GO:0005886">
    <property type="term" value="C:plasma membrane"/>
    <property type="evidence" value="ECO:0007669"/>
    <property type="project" value="UniProtKB-SubCell"/>
</dbReference>
<dbReference type="Proteomes" id="UP000225379">
    <property type="component" value="Unassembled WGS sequence"/>
</dbReference>
<dbReference type="AlphaFoldDB" id="A0A2B8B3X5"/>
<dbReference type="PANTHER" id="PTHR33545:SF5">
    <property type="entry name" value="UPF0750 MEMBRANE PROTEIN YITT"/>
    <property type="match status" value="1"/>
</dbReference>
<gene>
    <name evidence="7" type="ORF">CRT60_22325</name>
</gene>
<keyword evidence="3 6" id="KW-0812">Transmembrane</keyword>
<comment type="subcellular location">
    <subcellularLocation>
        <location evidence="1">Cell membrane</location>
        <topology evidence="1">Multi-pass membrane protein</topology>
    </subcellularLocation>
</comment>
<comment type="caution">
    <text evidence="7">The sequence shown here is derived from an EMBL/GenBank/DDBJ whole genome shotgun (WGS) entry which is preliminary data.</text>
</comment>
<feature type="transmembrane region" description="Helical" evidence="6">
    <location>
        <begin position="210"/>
        <end position="227"/>
    </location>
</feature>
<name>A0A2B8B3X5_9PROT</name>
<proteinExistence type="predicted"/>